<keyword evidence="3" id="KW-1185">Reference proteome</keyword>
<evidence type="ECO:0000313" key="2">
    <source>
        <dbReference type="EMBL" id="CAG8960976.1"/>
    </source>
</evidence>
<feature type="compositionally biased region" description="Polar residues" evidence="1">
    <location>
        <begin position="47"/>
        <end position="69"/>
    </location>
</feature>
<reference evidence="2" key="1">
    <citation type="submission" date="2021-07" db="EMBL/GenBank/DDBJ databases">
        <authorList>
            <person name="Durling M."/>
        </authorList>
    </citation>
    <scope>NUCLEOTIDE SEQUENCE</scope>
</reference>
<dbReference type="EMBL" id="CAJVRL010000103">
    <property type="protein sequence ID" value="CAG8960976.1"/>
    <property type="molecule type" value="Genomic_DNA"/>
</dbReference>
<dbReference type="AlphaFoldDB" id="A0A9N9L9H3"/>
<proteinExistence type="predicted"/>
<name>A0A9N9L9H3_9HELO</name>
<evidence type="ECO:0000313" key="3">
    <source>
        <dbReference type="Proteomes" id="UP000696280"/>
    </source>
</evidence>
<feature type="compositionally biased region" description="Basic and acidic residues" evidence="1">
    <location>
        <begin position="74"/>
        <end position="83"/>
    </location>
</feature>
<dbReference type="OrthoDB" id="5279375at2759"/>
<accession>A0A9N9L9H3</accession>
<gene>
    <name evidence="2" type="ORF">HYFRA_00002514</name>
</gene>
<dbReference type="Proteomes" id="UP000696280">
    <property type="component" value="Unassembled WGS sequence"/>
</dbReference>
<comment type="caution">
    <text evidence="2">The sequence shown here is derived from an EMBL/GenBank/DDBJ whole genome shotgun (WGS) entry which is preliminary data.</text>
</comment>
<feature type="compositionally biased region" description="Basic and acidic residues" evidence="1">
    <location>
        <begin position="7"/>
        <end position="24"/>
    </location>
</feature>
<evidence type="ECO:0000256" key="1">
    <source>
        <dbReference type="SAM" id="MobiDB-lite"/>
    </source>
</evidence>
<feature type="region of interest" description="Disordered" evidence="1">
    <location>
        <begin position="1"/>
        <end position="90"/>
    </location>
</feature>
<organism evidence="2 3">
    <name type="scientific">Hymenoscyphus fraxineus</name>
    <dbReference type="NCBI Taxonomy" id="746836"/>
    <lineage>
        <taxon>Eukaryota</taxon>
        <taxon>Fungi</taxon>
        <taxon>Dikarya</taxon>
        <taxon>Ascomycota</taxon>
        <taxon>Pezizomycotina</taxon>
        <taxon>Leotiomycetes</taxon>
        <taxon>Helotiales</taxon>
        <taxon>Helotiaceae</taxon>
        <taxon>Hymenoscyphus</taxon>
    </lineage>
</organism>
<sequence length="90" mass="9009">MSGTYKPTEHGGLKEDGTPDKRVGTGEFAQGKVDPVEAGKMGGHASGGSSDNNDADMTSSTGNQGSNPGQFAHGKVDPVEAGKKGGKMSS</sequence>
<protein>
    <submittedName>
        <fullName evidence="2">Uncharacterized protein</fullName>
    </submittedName>
</protein>